<gene>
    <name evidence="6" type="ORF">ENJ89_07990</name>
</gene>
<dbReference type="InterPro" id="IPR009003">
    <property type="entry name" value="Peptidase_S1_PA"/>
</dbReference>
<dbReference type="SUPFAM" id="SSF50156">
    <property type="entry name" value="PDZ domain-like"/>
    <property type="match status" value="1"/>
</dbReference>
<accession>A0A7V5PQ85</accession>
<evidence type="ECO:0000313" key="6">
    <source>
        <dbReference type="EMBL" id="HHJ53121.1"/>
    </source>
</evidence>
<dbReference type="Gene3D" id="2.40.10.120">
    <property type="match status" value="1"/>
</dbReference>
<proteinExistence type="inferred from homology"/>
<dbReference type="Pfam" id="PF13180">
    <property type="entry name" value="PDZ_2"/>
    <property type="match status" value="1"/>
</dbReference>
<dbReference type="InterPro" id="IPR001478">
    <property type="entry name" value="PDZ"/>
</dbReference>
<keyword evidence="4" id="KW-0472">Membrane</keyword>
<reference evidence="6" key="1">
    <citation type="journal article" date="2020" name="mSystems">
        <title>Genome- and Community-Level Interaction Insights into Carbon Utilization and Element Cycling Functions of Hydrothermarchaeota in Hydrothermal Sediment.</title>
        <authorList>
            <person name="Zhou Z."/>
            <person name="Liu Y."/>
            <person name="Xu W."/>
            <person name="Pan J."/>
            <person name="Luo Z.H."/>
            <person name="Li M."/>
        </authorList>
    </citation>
    <scope>NUCLEOTIDE SEQUENCE [LARGE SCALE GENOMIC DNA]</scope>
    <source>
        <strain evidence="6">HyVt-527</strain>
    </source>
</reference>
<dbReference type="PANTHER" id="PTHR22939">
    <property type="entry name" value="SERINE PROTEASE FAMILY S1C HTRA-RELATED"/>
    <property type="match status" value="1"/>
</dbReference>
<protein>
    <submittedName>
        <fullName evidence="6">Trypsin-like serine protease</fullName>
    </submittedName>
</protein>
<dbReference type="InterPro" id="IPR001940">
    <property type="entry name" value="Peptidase_S1C"/>
</dbReference>
<evidence type="ECO:0000259" key="5">
    <source>
        <dbReference type="PROSITE" id="PS50106"/>
    </source>
</evidence>
<dbReference type="SUPFAM" id="SSF50494">
    <property type="entry name" value="Trypsin-like serine proteases"/>
    <property type="match status" value="1"/>
</dbReference>
<keyword evidence="3" id="KW-0378">Hydrolase</keyword>
<keyword evidence="2 6" id="KW-0645">Protease</keyword>
<evidence type="ECO:0000256" key="1">
    <source>
        <dbReference type="ARBA" id="ARBA00010541"/>
    </source>
</evidence>
<comment type="similarity">
    <text evidence="1">Belongs to the peptidase S1C family.</text>
</comment>
<dbReference type="Proteomes" id="UP000886124">
    <property type="component" value="Unassembled WGS sequence"/>
</dbReference>
<keyword evidence="4" id="KW-1133">Transmembrane helix</keyword>
<dbReference type="GO" id="GO:0006508">
    <property type="term" value="P:proteolysis"/>
    <property type="evidence" value="ECO:0007669"/>
    <property type="project" value="UniProtKB-KW"/>
</dbReference>
<dbReference type="InterPro" id="IPR036034">
    <property type="entry name" value="PDZ_sf"/>
</dbReference>
<dbReference type="Gene3D" id="2.30.42.10">
    <property type="match status" value="1"/>
</dbReference>
<feature type="transmembrane region" description="Helical" evidence="4">
    <location>
        <begin position="7"/>
        <end position="25"/>
    </location>
</feature>
<dbReference type="GO" id="GO:0004252">
    <property type="term" value="F:serine-type endopeptidase activity"/>
    <property type="evidence" value="ECO:0007669"/>
    <property type="project" value="InterPro"/>
</dbReference>
<evidence type="ECO:0000256" key="2">
    <source>
        <dbReference type="ARBA" id="ARBA00022670"/>
    </source>
</evidence>
<dbReference type="AlphaFoldDB" id="A0A7V5PQ85"/>
<feature type="domain" description="PDZ" evidence="5">
    <location>
        <begin position="286"/>
        <end position="359"/>
    </location>
</feature>
<evidence type="ECO:0000256" key="4">
    <source>
        <dbReference type="SAM" id="Phobius"/>
    </source>
</evidence>
<sequence length="398" mass="43608">MSKIINWLMPVIIGLIGGVILYHYFGNHPVPENPNVDTSFVTQAVAQTQPLQTLSQNRENAITRAVRTVSPAVVSVNVTKIDKYVQRSPFYNDPFFRQFFPDLFGDRIVEQPVKSLGSGFIISADGYVVTNEHVVGNAQEIIVATQDGKEYSATLIGKDRVSDIALLKIEKNDLPAVRMGNSKDILIGEWAIAFGNPFGLFVNGQPTVTVGVISAVDRDFSPFEGRVYEDMIQTDAAINPGNSGGPLCNADGEVIGMNTFIFTGSSQNSGSVGVGFAIPSNHILEVIKRLKSREGKDSDVWIGLYVGDLNAYVARILRYPYANGIFVRRVDSGSPADKAGVEPGDVILAFNDQEVNSVSEARQVINDLDLRVGDKLYVDIWRNGKTKKLKLKLVKYPH</sequence>
<dbReference type="Pfam" id="PF13365">
    <property type="entry name" value="Trypsin_2"/>
    <property type="match status" value="1"/>
</dbReference>
<dbReference type="PROSITE" id="PS50106">
    <property type="entry name" value="PDZ"/>
    <property type="match status" value="1"/>
</dbReference>
<name>A0A7V5PQ85_CALAY</name>
<evidence type="ECO:0000256" key="3">
    <source>
        <dbReference type="ARBA" id="ARBA00022801"/>
    </source>
</evidence>
<dbReference type="PRINTS" id="PR00834">
    <property type="entry name" value="PROTEASES2C"/>
</dbReference>
<keyword evidence="4" id="KW-0812">Transmembrane</keyword>
<comment type="caution">
    <text evidence="6">The sequence shown here is derived from an EMBL/GenBank/DDBJ whole genome shotgun (WGS) entry which is preliminary data.</text>
</comment>
<organism evidence="6">
    <name type="scientific">Caldithrix abyssi</name>
    <dbReference type="NCBI Taxonomy" id="187145"/>
    <lineage>
        <taxon>Bacteria</taxon>
        <taxon>Pseudomonadati</taxon>
        <taxon>Calditrichota</taxon>
        <taxon>Calditrichia</taxon>
        <taxon>Calditrichales</taxon>
        <taxon>Calditrichaceae</taxon>
        <taxon>Caldithrix</taxon>
    </lineage>
</organism>
<dbReference type="SMART" id="SM00228">
    <property type="entry name" value="PDZ"/>
    <property type="match status" value="1"/>
</dbReference>
<dbReference type="PANTHER" id="PTHR22939:SF129">
    <property type="entry name" value="SERINE PROTEASE HTRA2, MITOCHONDRIAL"/>
    <property type="match status" value="1"/>
</dbReference>
<dbReference type="EMBL" id="DROD01000512">
    <property type="protein sequence ID" value="HHJ53121.1"/>
    <property type="molecule type" value="Genomic_DNA"/>
</dbReference>